<feature type="signal peptide" evidence="1">
    <location>
        <begin position="1"/>
        <end position="20"/>
    </location>
</feature>
<proteinExistence type="predicted"/>
<comment type="caution">
    <text evidence="2">The sequence shown here is derived from an EMBL/GenBank/DDBJ whole genome shotgun (WGS) entry which is preliminary data.</text>
</comment>
<reference evidence="3" key="1">
    <citation type="journal article" date="2014" name="Genome Announc.">
        <title>Draft genome sequence of Colletotrichum sublineola, a destructive pathogen of cultivated sorghum.</title>
        <authorList>
            <person name="Baroncelli R."/>
            <person name="Sanz-Martin J.M."/>
            <person name="Rech G.E."/>
            <person name="Sukno S.A."/>
            <person name="Thon M.R."/>
        </authorList>
    </citation>
    <scope>NUCLEOTIDE SEQUENCE [LARGE SCALE GENOMIC DNA]</scope>
    <source>
        <strain evidence="3">TX430BB</strain>
    </source>
</reference>
<dbReference type="Proteomes" id="UP000027238">
    <property type="component" value="Unassembled WGS sequence"/>
</dbReference>
<feature type="chain" id="PRO_5001630170" description="Hydrophobin" evidence="1">
    <location>
        <begin position="21"/>
        <end position="110"/>
    </location>
</feature>
<dbReference type="eggNOG" id="ENOG502T4ZY">
    <property type="taxonomic scope" value="Eukaryota"/>
</dbReference>
<dbReference type="AlphaFoldDB" id="A0A066XFA9"/>
<evidence type="ECO:0000256" key="1">
    <source>
        <dbReference type="SAM" id="SignalP"/>
    </source>
</evidence>
<accession>A0A066XFA9</accession>
<organism evidence="2 3">
    <name type="scientific">Colletotrichum sublineola</name>
    <name type="common">Sorghum anthracnose fungus</name>
    <dbReference type="NCBI Taxonomy" id="1173701"/>
    <lineage>
        <taxon>Eukaryota</taxon>
        <taxon>Fungi</taxon>
        <taxon>Dikarya</taxon>
        <taxon>Ascomycota</taxon>
        <taxon>Pezizomycotina</taxon>
        <taxon>Sordariomycetes</taxon>
        <taxon>Hypocreomycetidae</taxon>
        <taxon>Glomerellales</taxon>
        <taxon>Glomerellaceae</taxon>
        <taxon>Colletotrichum</taxon>
        <taxon>Colletotrichum graminicola species complex</taxon>
    </lineage>
</organism>
<evidence type="ECO:0000313" key="2">
    <source>
        <dbReference type="EMBL" id="KDN67873.1"/>
    </source>
</evidence>
<keyword evidence="1" id="KW-0732">Signal</keyword>
<dbReference type="OrthoDB" id="5211059at2759"/>
<dbReference type="InterPro" id="IPR045634">
    <property type="entry name" value="DUF6413"/>
</dbReference>
<sequence>MHASTVLFAPLALMAGLVAARPADSDFPATGLRCCNGGTGDATEFCKGLGLDSFCCSGFDAGRPGGCDDFAEFPTGRTVQQLVPGGSCTVPGIKVSNPLPGFIGCVSKET</sequence>
<gene>
    <name evidence="2" type="ORF">CSUB01_10802</name>
</gene>
<name>A0A066XFA9_COLSU</name>
<dbReference type="EMBL" id="JMSE01000764">
    <property type="protein sequence ID" value="KDN67873.1"/>
    <property type="molecule type" value="Genomic_DNA"/>
</dbReference>
<dbReference type="HOGENOM" id="CLU_151422_1_0_1"/>
<dbReference type="OMA" id="DSFCCSG"/>
<evidence type="ECO:0008006" key="4">
    <source>
        <dbReference type="Google" id="ProtNLM"/>
    </source>
</evidence>
<protein>
    <recommendedName>
        <fullName evidence="4">Hydrophobin</fullName>
    </recommendedName>
</protein>
<evidence type="ECO:0000313" key="3">
    <source>
        <dbReference type="Proteomes" id="UP000027238"/>
    </source>
</evidence>
<keyword evidence="3" id="KW-1185">Reference proteome</keyword>
<dbReference type="Pfam" id="PF19951">
    <property type="entry name" value="DUF6413"/>
    <property type="match status" value="1"/>
</dbReference>